<dbReference type="AlphaFoldDB" id="A0ABD3X855"/>
<dbReference type="Gene3D" id="3.90.70.80">
    <property type="match status" value="1"/>
</dbReference>
<dbReference type="Pfam" id="PF02338">
    <property type="entry name" value="OTU"/>
    <property type="match status" value="1"/>
</dbReference>
<comment type="caution">
    <text evidence="2">The sequence shown here is derived from an EMBL/GenBank/DDBJ whole genome shotgun (WGS) entry which is preliminary data.</text>
</comment>
<accession>A0ABD3X855</accession>
<proteinExistence type="predicted"/>
<dbReference type="EMBL" id="JBJQND010000003">
    <property type="protein sequence ID" value="KAL3882439.1"/>
    <property type="molecule type" value="Genomic_DNA"/>
</dbReference>
<gene>
    <name evidence="2" type="ORF">ACJMK2_028778</name>
</gene>
<evidence type="ECO:0000313" key="3">
    <source>
        <dbReference type="Proteomes" id="UP001634394"/>
    </source>
</evidence>
<name>A0ABD3X855_SINWO</name>
<reference evidence="2 3" key="1">
    <citation type="submission" date="2024-11" db="EMBL/GenBank/DDBJ databases">
        <title>Chromosome-level genome assembly of the freshwater bivalve Anodonta woodiana.</title>
        <authorList>
            <person name="Chen X."/>
        </authorList>
    </citation>
    <scope>NUCLEOTIDE SEQUENCE [LARGE SCALE GENOMIC DNA]</scope>
    <source>
        <strain evidence="2">MN2024</strain>
        <tissue evidence="2">Gills</tissue>
    </source>
</reference>
<evidence type="ECO:0000313" key="2">
    <source>
        <dbReference type="EMBL" id="KAL3882439.1"/>
    </source>
</evidence>
<dbReference type="SUPFAM" id="SSF54001">
    <property type="entry name" value="Cysteine proteinases"/>
    <property type="match status" value="1"/>
</dbReference>
<organism evidence="2 3">
    <name type="scientific">Sinanodonta woodiana</name>
    <name type="common">Chinese pond mussel</name>
    <name type="synonym">Anodonta woodiana</name>
    <dbReference type="NCBI Taxonomy" id="1069815"/>
    <lineage>
        <taxon>Eukaryota</taxon>
        <taxon>Metazoa</taxon>
        <taxon>Spiralia</taxon>
        <taxon>Lophotrochozoa</taxon>
        <taxon>Mollusca</taxon>
        <taxon>Bivalvia</taxon>
        <taxon>Autobranchia</taxon>
        <taxon>Heteroconchia</taxon>
        <taxon>Palaeoheterodonta</taxon>
        <taxon>Unionida</taxon>
        <taxon>Unionoidea</taxon>
        <taxon>Unionidae</taxon>
        <taxon>Unioninae</taxon>
        <taxon>Sinanodonta</taxon>
    </lineage>
</organism>
<dbReference type="InterPro" id="IPR003323">
    <property type="entry name" value="OTU_dom"/>
</dbReference>
<evidence type="ECO:0000259" key="1">
    <source>
        <dbReference type="Pfam" id="PF02338"/>
    </source>
</evidence>
<dbReference type="Proteomes" id="UP001634394">
    <property type="component" value="Unassembled WGS sequence"/>
</dbReference>
<sequence>MDNYVDHINGIPLTTSVDGNCLFNAVSISLCGNKTKSLKLRYHTCINLVTRWDQYQIHPQRPQLRLLCSSYLQSCLDSTIIGKFSNVWTIIALTNAINMKIRVIYPYANGTNDIAYKTVNNEFKSSGAFDNRQQLAIIWYKSGHVPTPGPGKWYDVNHFAAVIHLVHKLAYLSTYDNAVDYGVCNKRRLCASSSVSSTGSLTPKSHCSNVFLMSTESEFSSSNNFDTLQELTDAEETDKKEVCFTPKKTKLLPLYTRVLSAKNLKSIQETGS</sequence>
<dbReference type="InterPro" id="IPR038765">
    <property type="entry name" value="Papain-like_cys_pep_sf"/>
</dbReference>
<keyword evidence="3" id="KW-1185">Reference proteome</keyword>
<protein>
    <recommendedName>
        <fullName evidence="1">OTU domain-containing protein</fullName>
    </recommendedName>
</protein>
<feature type="domain" description="OTU" evidence="1">
    <location>
        <begin position="18"/>
        <end position="118"/>
    </location>
</feature>